<dbReference type="SUPFAM" id="SSF50729">
    <property type="entry name" value="PH domain-like"/>
    <property type="match status" value="1"/>
</dbReference>
<organism evidence="2 3">
    <name type="scientific">Blepharisma stoltei</name>
    <dbReference type="NCBI Taxonomy" id="1481888"/>
    <lineage>
        <taxon>Eukaryota</taxon>
        <taxon>Sar</taxon>
        <taxon>Alveolata</taxon>
        <taxon>Ciliophora</taxon>
        <taxon>Postciliodesmatophora</taxon>
        <taxon>Heterotrichea</taxon>
        <taxon>Heterotrichida</taxon>
        <taxon>Blepharismidae</taxon>
        <taxon>Blepharisma</taxon>
    </lineage>
</organism>
<evidence type="ECO:0000259" key="1">
    <source>
        <dbReference type="SMART" id="SM00233"/>
    </source>
</evidence>
<gene>
    <name evidence="2" type="ORF">BSTOLATCC_MIC18802</name>
</gene>
<evidence type="ECO:0000313" key="2">
    <source>
        <dbReference type="EMBL" id="CAG9317557.1"/>
    </source>
</evidence>
<dbReference type="EMBL" id="CAJZBQ010000018">
    <property type="protein sequence ID" value="CAG9317557.1"/>
    <property type="molecule type" value="Genomic_DNA"/>
</dbReference>
<dbReference type="Pfam" id="PF05708">
    <property type="entry name" value="Peptidase_C92"/>
    <property type="match status" value="1"/>
</dbReference>
<keyword evidence="3" id="KW-1185">Reference proteome</keyword>
<reference evidence="2" key="1">
    <citation type="submission" date="2021-09" db="EMBL/GenBank/DDBJ databases">
        <authorList>
            <consortium name="AG Swart"/>
            <person name="Singh M."/>
            <person name="Singh A."/>
            <person name="Seah K."/>
            <person name="Emmerich C."/>
        </authorList>
    </citation>
    <scope>NUCLEOTIDE SEQUENCE</scope>
    <source>
        <strain evidence="2">ATCC30299</strain>
    </source>
</reference>
<dbReference type="InterPro" id="IPR024453">
    <property type="entry name" value="Peptidase_C92"/>
</dbReference>
<sequence>MENRHPKHPFEIIPSKSSLKPEFTPHKEGWIHFRPNGSFKHWMKKFVVLDEKKIRIFNNQRKSSFYAIFDFDQATFTIQVRNIENAWELILYPLGHKRHFHFKTYDIEDWAKCIFYHIKVSDGYKRDLVQGIPDYPFWKYIGISDHQFRTQAETGDIMLFQGKNIICRMQQIFTFNEYDHVAMVLKYYNGKIALLEATLENGVSIAFWDDFFKYNWFDLYEKISFRHLKVDRTESMLISLEEFLHKVIGKKYKITMKKLTNKIGKHKFIEEDGYFCSELVASAYRVMGLVPNNVSTSKYWPGDFSEKKTLDLVNAQLGPEQIIDDTA</sequence>
<dbReference type="CDD" id="cd00821">
    <property type="entry name" value="PH"/>
    <property type="match status" value="1"/>
</dbReference>
<dbReference type="PANTHER" id="PTHR47112:SF1">
    <property type="entry name" value="PX DOMAIN-CONTAINING PROTEIN"/>
    <property type="match status" value="1"/>
</dbReference>
<comment type="caution">
    <text evidence="2">The sequence shown here is derived from an EMBL/GenBank/DDBJ whole genome shotgun (WGS) entry which is preliminary data.</text>
</comment>
<dbReference type="InterPro" id="IPR038765">
    <property type="entry name" value="Papain-like_cys_pep_sf"/>
</dbReference>
<proteinExistence type="predicted"/>
<name>A0AAU9IRV9_9CILI</name>
<dbReference type="PANTHER" id="PTHR47112">
    <property type="entry name" value="PX DOMAIN-CONTAINING PROTEIN"/>
    <property type="match status" value="1"/>
</dbReference>
<dbReference type="Gene3D" id="3.90.1720.10">
    <property type="entry name" value="endopeptidase domain like (from Nostoc punctiforme)"/>
    <property type="match status" value="1"/>
</dbReference>
<feature type="domain" description="PH" evidence="1">
    <location>
        <begin position="25"/>
        <end position="121"/>
    </location>
</feature>
<dbReference type="Proteomes" id="UP001162131">
    <property type="component" value="Unassembled WGS sequence"/>
</dbReference>
<dbReference type="Gene3D" id="2.30.29.30">
    <property type="entry name" value="Pleckstrin-homology domain (PH domain)/Phosphotyrosine-binding domain (PTB)"/>
    <property type="match status" value="1"/>
</dbReference>
<accession>A0AAU9IRV9</accession>
<dbReference type="AlphaFoldDB" id="A0AAU9IRV9"/>
<dbReference type="InterPro" id="IPR001849">
    <property type="entry name" value="PH_domain"/>
</dbReference>
<dbReference type="InterPro" id="IPR011993">
    <property type="entry name" value="PH-like_dom_sf"/>
</dbReference>
<dbReference type="SMART" id="SM00233">
    <property type="entry name" value="PH"/>
    <property type="match status" value="1"/>
</dbReference>
<dbReference type="SUPFAM" id="SSF54001">
    <property type="entry name" value="Cysteine proteinases"/>
    <property type="match status" value="1"/>
</dbReference>
<protein>
    <recommendedName>
        <fullName evidence="1">PH domain-containing protein</fullName>
    </recommendedName>
</protein>
<evidence type="ECO:0000313" key="3">
    <source>
        <dbReference type="Proteomes" id="UP001162131"/>
    </source>
</evidence>